<dbReference type="PATRIC" id="fig|768706.3.peg.1463"/>
<dbReference type="RefSeq" id="WP_014183951.1">
    <property type="nucleotide sequence ID" value="NC_016584.1"/>
</dbReference>
<dbReference type="KEGG" id="dor:Desor_1475"/>
<name>G7WAS1_DESOD</name>
<dbReference type="Proteomes" id="UP000006346">
    <property type="component" value="Chromosome"/>
</dbReference>
<evidence type="ECO:0008006" key="3">
    <source>
        <dbReference type="Google" id="ProtNLM"/>
    </source>
</evidence>
<proteinExistence type="predicted"/>
<dbReference type="AlphaFoldDB" id="G7WAS1"/>
<keyword evidence="2" id="KW-1185">Reference proteome</keyword>
<dbReference type="Pfam" id="PF14070">
    <property type="entry name" value="YjfB_motility"/>
    <property type="match status" value="1"/>
</dbReference>
<dbReference type="InterPro" id="IPR025906">
    <property type="entry name" value="YjfB_motility"/>
</dbReference>
<dbReference type="OrthoDB" id="1924973at2"/>
<accession>G7WAS1</accession>
<dbReference type="STRING" id="768706.Desor_1475"/>
<dbReference type="HOGENOM" id="CLU_189781_3_0_9"/>
<dbReference type="EMBL" id="CP003108">
    <property type="protein sequence ID" value="AET67132.1"/>
    <property type="molecule type" value="Genomic_DNA"/>
</dbReference>
<gene>
    <name evidence="1" type="ordered locus">Desor_1475</name>
</gene>
<protein>
    <recommendedName>
        <fullName evidence="3">Motility protein</fullName>
    </recommendedName>
</protein>
<sequence>MDIAALSIVLNQTKVQQQAGLSVVKLAMDVASNQSDSLILLERDNIKAMETSVQPFLGANLDIQV</sequence>
<reference evidence="2" key="1">
    <citation type="submission" date="2011-11" db="EMBL/GenBank/DDBJ databases">
        <title>Complete sequence of Desulfosporosinus orientis DSM 765.</title>
        <authorList>
            <person name="Lucas S."/>
            <person name="Han J."/>
            <person name="Lapidus A."/>
            <person name="Cheng J.-F."/>
            <person name="Goodwin L."/>
            <person name="Pitluck S."/>
            <person name="Peters L."/>
            <person name="Ovchinnikova G."/>
            <person name="Teshima H."/>
            <person name="Detter J.C."/>
            <person name="Han C."/>
            <person name="Tapia R."/>
            <person name="Land M."/>
            <person name="Hauser L."/>
            <person name="Kyrpides N."/>
            <person name="Ivanova N."/>
            <person name="Pagani I."/>
            <person name="Pester M."/>
            <person name="Spring S."/>
            <person name="Ollivier B."/>
            <person name="Rattei T."/>
            <person name="Klenk H.-P."/>
            <person name="Wagner M."/>
            <person name="Loy A."/>
            <person name="Woyke T."/>
        </authorList>
    </citation>
    <scope>NUCLEOTIDE SEQUENCE [LARGE SCALE GENOMIC DNA]</scope>
    <source>
        <strain evidence="2">ATCC 19365 / DSM 765 / NCIMB 8382 / VKM B-1628</strain>
    </source>
</reference>
<evidence type="ECO:0000313" key="1">
    <source>
        <dbReference type="EMBL" id="AET67132.1"/>
    </source>
</evidence>
<reference evidence="1 2" key="2">
    <citation type="journal article" date="2012" name="J. Bacteriol.">
        <title>Complete genome sequences of Desulfosporosinus orientis DSM765T, Desulfosporosinus youngiae DSM17734T, Desulfosporosinus meridiei DSM13257T, and Desulfosporosinus acidiphilus DSM22704T.</title>
        <authorList>
            <person name="Pester M."/>
            <person name="Brambilla E."/>
            <person name="Alazard D."/>
            <person name="Rattei T."/>
            <person name="Weinmaier T."/>
            <person name="Han J."/>
            <person name="Lucas S."/>
            <person name="Lapidus A."/>
            <person name="Cheng J.F."/>
            <person name="Goodwin L."/>
            <person name="Pitluck S."/>
            <person name="Peters L."/>
            <person name="Ovchinnikova G."/>
            <person name="Teshima H."/>
            <person name="Detter J.C."/>
            <person name="Han C.S."/>
            <person name="Tapia R."/>
            <person name="Land M.L."/>
            <person name="Hauser L."/>
            <person name="Kyrpides N.C."/>
            <person name="Ivanova N.N."/>
            <person name="Pagani I."/>
            <person name="Huntmann M."/>
            <person name="Wei C.L."/>
            <person name="Davenport K.W."/>
            <person name="Daligault H."/>
            <person name="Chain P.S."/>
            <person name="Chen A."/>
            <person name="Mavromatis K."/>
            <person name="Markowitz V."/>
            <person name="Szeto E."/>
            <person name="Mikhailova N."/>
            <person name="Pati A."/>
            <person name="Wagner M."/>
            <person name="Woyke T."/>
            <person name="Ollivier B."/>
            <person name="Klenk H.P."/>
            <person name="Spring S."/>
            <person name="Loy A."/>
        </authorList>
    </citation>
    <scope>NUCLEOTIDE SEQUENCE [LARGE SCALE GENOMIC DNA]</scope>
    <source>
        <strain evidence="2">ATCC 19365 / DSM 765 / NCIMB 8382 / VKM B-1628</strain>
    </source>
</reference>
<evidence type="ECO:0000313" key="2">
    <source>
        <dbReference type="Proteomes" id="UP000006346"/>
    </source>
</evidence>
<organism evidence="1 2">
    <name type="scientific">Desulfosporosinus orientis (strain ATCC 19365 / DSM 765 / NCIMB 8382 / VKM B-1628 / Singapore I)</name>
    <name type="common">Desulfotomaculum orientis</name>
    <dbReference type="NCBI Taxonomy" id="768706"/>
    <lineage>
        <taxon>Bacteria</taxon>
        <taxon>Bacillati</taxon>
        <taxon>Bacillota</taxon>
        <taxon>Clostridia</taxon>
        <taxon>Eubacteriales</taxon>
        <taxon>Desulfitobacteriaceae</taxon>
        <taxon>Desulfosporosinus</taxon>
    </lineage>
</organism>
<dbReference type="eggNOG" id="ENOG5033AGR">
    <property type="taxonomic scope" value="Bacteria"/>
</dbReference>